<sequence>FTGDGFLGVCVEWKVALLYVVNIYSPCTMAEKRKLWKDLIEFKLSNEPGDWCLGGDFNSITKVGERRGSNGVSGHTERVEFSQFIDDLEVIDIPVTGKKFTWFSSDGSVMSRLDHFLLSEGFIEKGGISNQCIGDRDISDHCPIWLMSSKLNWGPKPFRFNNCWLEHPDFLAFVKTTWENMEIQGKKAFIIKEKLKRLKEALKVWNHEVFGILDLKIDKTVKELNEVEELLANGISDPSTLNSGIE</sequence>
<dbReference type="GO" id="GO:0003824">
    <property type="term" value="F:catalytic activity"/>
    <property type="evidence" value="ECO:0007669"/>
    <property type="project" value="InterPro"/>
</dbReference>
<name>A0A392MSL0_9FABA</name>
<feature type="domain" description="Endonuclease/exonuclease/phosphatase" evidence="1">
    <location>
        <begin position="11"/>
        <end position="141"/>
    </location>
</feature>
<dbReference type="PANTHER" id="PTHR33710:SF64">
    <property type="entry name" value="ENDONUCLEASE_EXONUCLEASE_PHOSPHATASE DOMAIN-CONTAINING PROTEIN"/>
    <property type="match status" value="1"/>
</dbReference>
<organism evidence="2 3">
    <name type="scientific">Trifolium medium</name>
    <dbReference type="NCBI Taxonomy" id="97028"/>
    <lineage>
        <taxon>Eukaryota</taxon>
        <taxon>Viridiplantae</taxon>
        <taxon>Streptophyta</taxon>
        <taxon>Embryophyta</taxon>
        <taxon>Tracheophyta</taxon>
        <taxon>Spermatophyta</taxon>
        <taxon>Magnoliopsida</taxon>
        <taxon>eudicotyledons</taxon>
        <taxon>Gunneridae</taxon>
        <taxon>Pentapetalae</taxon>
        <taxon>rosids</taxon>
        <taxon>fabids</taxon>
        <taxon>Fabales</taxon>
        <taxon>Fabaceae</taxon>
        <taxon>Papilionoideae</taxon>
        <taxon>50 kb inversion clade</taxon>
        <taxon>NPAAA clade</taxon>
        <taxon>Hologalegina</taxon>
        <taxon>IRL clade</taxon>
        <taxon>Trifolieae</taxon>
        <taxon>Trifolium</taxon>
    </lineage>
</organism>
<gene>
    <name evidence="2" type="ORF">A2U01_0011426</name>
</gene>
<dbReference type="Gene3D" id="3.60.10.10">
    <property type="entry name" value="Endonuclease/exonuclease/phosphatase"/>
    <property type="match status" value="1"/>
</dbReference>
<dbReference type="InterPro" id="IPR005135">
    <property type="entry name" value="Endo/exonuclease/phosphatase"/>
</dbReference>
<accession>A0A392MSL0</accession>
<dbReference type="PANTHER" id="PTHR33710">
    <property type="entry name" value="BNAC02G09200D PROTEIN"/>
    <property type="match status" value="1"/>
</dbReference>
<evidence type="ECO:0000259" key="1">
    <source>
        <dbReference type="Pfam" id="PF03372"/>
    </source>
</evidence>
<protein>
    <recommendedName>
        <fullName evidence="1">Endonuclease/exonuclease/phosphatase domain-containing protein</fullName>
    </recommendedName>
</protein>
<evidence type="ECO:0000313" key="3">
    <source>
        <dbReference type="Proteomes" id="UP000265520"/>
    </source>
</evidence>
<dbReference type="Proteomes" id="UP000265520">
    <property type="component" value="Unassembled WGS sequence"/>
</dbReference>
<feature type="non-terminal residue" evidence="2">
    <location>
        <position position="1"/>
    </location>
</feature>
<dbReference type="SUPFAM" id="SSF56219">
    <property type="entry name" value="DNase I-like"/>
    <property type="match status" value="1"/>
</dbReference>
<comment type="caution">
    <text evidence="2">The sequence shown here is derived from an EMBL/GenBank/DDBJ whole genome shotgun (WGS) entry which is preliminary data.</text>
</comment>
<proteinExistence type="predicted"/>
<dbReference type="Pfam" id="PF03372">
    <property type="entry name" value="Exo_endo_phos"/>
    <property type="match status" value="1"/>
</dbReference>
<reference evidence="2 3" key="1">
    <citation type="journal article" date="2018" name="Front. Plant Sci.">
        <title>Red Clover (Trifolium pratense) and Zigzag Clover (T. medium) - A Picture of Genomic Similarities and Differences.</title>
        <authorList>
            <person name="Dluhosova J."/>
            <person name="Istvanek J."/>
            <person name="Nedelnik J."/>
            <person name="Repkova J."/>
        </authorList>
    </citation>
    <scope>NUCLEOTIDE SEQUENCE [LARGE SCALE GENOMIC DNA]</scope>
    <source>
        <strain evidence="3">cv. 10/8</strain>
        <tissue evidence="2">Leaf</tissue>
    </source>
</reference>
<keyword evidence="3" id="KW-1185">Reference proteome</keyword>
<dbReference type="InterPro" id="IPR036691">
    <property type="entry name" value="Endo/exonu/phosph_ase_sf"/>
</dbReference>
<dbReference type="EMBL" id="LXQA010018472">
    <property type="protein sequence ID" value="MCH90510.1"/>
    <property type="molecule type" value="Genomic_DNA"/>
</dbReference>
<evidence type="ECO:0000313" key="2">
    <source>
        <dbReference type="EMBL" id="MCH90510.1"/>
    </source>
</evidence>
<dbReference type="AlphaFoldDB" id="A0A392MSL0"/>